<dbReference type="Proteomes" id="UP000028547">
    <property type="component" value="Unassembled WGS sequence"/>
</dbReference>
<gene>
    <name evidence="1" type="ORF">Q664_02870</name>
</gene>
<sequence>MEPERCVFFEGEVRQHKRVPAELRTLERGGFGVCLLSPRDAQVVLSLVLEFSGQVVELEAQVVQVFPPQEGSGAVVGLALLFTDRTRAESLLRPWLGHT</sequence>
<dbReference type="RefSeq" id="WP_043389593.1">
    <property type="nucleotide sequence ID" value="NZ_JPMI01000011.1"/>
</dbReference>
<dbReference type="EMBL" id="JPMI01000011">
    <property type="protein sequence ID" value="KFA94472.1"/>
    <property type="molecule type" value="Genomic_DNA"/>
</dbReference>
<accession>A0A084T187</accession>
<proteinExistence type="predicted"/>
<protein>
    <recommendedName>
        <fullName evidence="3">PilZ domain-containing protein</fullName>
    </recommendedName>
</protein>
<evidence type="ECO:0008006" key="3">
    <source>
        <dbReference type="Google" id="ProtNLM"/>
    </source>
</evidence>
<evidence type="ECO:0000313" key="2">
    <source>
        <dbReference type="Proteomes" id="UP000028547"/>
    </source>
</evidence>
<dbReference type="AlphaFoldDB" id="A0A084T187"/>
<organism evidence="1 2">
    <name type="scientific">Archangium violaceum Cb vi76</name>
    <dbReference type="NCBI Taxonomy" id="1406225"/>
    <lineage>
        <taxon>Bacteria</taxon>
        <taxon>Pseudomonadati</taxon>
        <taxon>Myxococcota</taxon>
        <taxon>Myxococcia</taxon>
        <taxon>Myxococcales</taxon>
        <taxon>Cystobacterineae</taxon>
        <taxon>Archangiaceae</taxon>
        <taxon>Archangium</taxon>
    </lineage>
</organism>
<comment type="caution">
    <text evidence="1">The sequence shown here is derived from an EMBL/GenBank/DDBJ whole genome shotgun (WGS) entry which is preliminary data.</text>
</comment>
<evidence type="ECO:0000313" key="1">
    <source>
        <dbReference type="EMBL" id="KFA94472.1"/>
    </source>
</evidence>
<name>A0A084T187_9BACT</name>
<reference evidence="1 2" key="1">
    <citation type="submission" date="2014-07" db="EMBL/GenBank/DDBJ databases">
        <title>Draft Genome Sequence of Gephyronic Acid Producer, Cystobacter violaceus Strain Cb vi76.</title>
        <authorList>
            <person name="Stevens D.C."/>
            <person name="Young J."/>
            <person name="Carmichael R."/>
            <person name="Tan J."/>
            <person name="Taylor R.E."/>
        </authorList>
    </citation>
    <scope>NUCLEOTIDE SEQUENCE [LARGE SCALE GENOMIC DNA]</scope>
    <source>
        <strain evidence="1 2">Cb vi76</strain>
    </source>
</reference>